<feature type="region of interest" description="Disordered" evidence="1">
    <location>
        <begin position="18"/>
        <end position="78"/>
    </location>
</feature>
<protein>
    <submittedName>
        <fullName evidence="2">Uncharacterized protein</fullName>
    </submittedName>
</protein>
<organism evidence="2">
    <name type="scientific">Eutreptiella gymnastica</name>
    <dbReference type="NCBI Taxonomy" id="73025"/>
    <lineage>
        <taxon>Eukaryota</taxon>
        <taxon>Discoba</taxon>
        <taxon>Euglenozoa</taxon>
        <taxon>Euglenida</taxon>
        <taxon>Spirocuta</taxon>
        <taxon>Euglenophyceae</taxon>
        <taxon>Eutreptiales</taxon>
        <taxon>Eutreptiaceae</taxon>
        <taxon>Eutreptiella</taxon>
    </lineage>
</organism>
<name>A0A7S4G3P0_9EUGL</name>
<reference evidence="2" key="1">
    <citation type="submission" date="2021-01" db="EMBL/GenBank/DDBJ databases">
        <authorList>
            <person name="Corre E."/>
            <person name="Pelletier E."/>
            <person name="Niang G."/>
            <person name="Scheremetjew M."/>
            <person name="Finn R."/>
            <person name="Kale V."/>
            <person name="Holt S."/>
            <person name="Cochrane G."/>
            <person name="Meng A."/>
            <person name="Brown T."/>
            <person name="Cohen L."/>
        </authorList>
    </citation>
    <scope>NUCLEOTIDE SEQUENCE</scope>
    <source>
        <strain evidence="2">CCMP1594</strain>
    </source>
</reference>
<sequence length="147" mass="15436">MWPTRSHNTAAKCAVVATPAGHKGGPQPAHHPTKPAKSSTPHYPLPPPTCEQGPNQGKRRSRGDIVLGQGHGQPPGYDNIGCKITTKQVGCESDVTSRNPQTRHLAILATNVGRKTTARGVAVLAKAVLAHPTSVPAYNAVPLQRAL</sequence>
<proteinExistence type="predicted"/>
<evidence type="ECO:0000256" key="1">
    <source>
        <dbReference type="SAM" id="MobiDB-lite"/>
    </source>
</evidence>
<dbReference type="EMBL" id="HBJA01103035">
    <property type="protein sequence ID" value="CAE0824308.1"/>
    <property type="molecule type" value="Transcribed_RNA"/>
</dbReference>
<evidence type="ECO:0000313" key="2">
    <source>
        <dbReference type="EMBL" id="CAE0824308.1"/>
    </source>
</evidence>
<accession>A0A7S4G3P0</accession>
<gene>
    <name evidence="2" type="ORF">EGYM00163_LOCUS35515</name>
</gene>
<dbReference type="AlphaFoldDB" id="A0A7S4G3P0"/>